<name>A0A113QXP2_PLABE</name>
<accession>A0A113QXP2</accession>
<gene>
    <name evidence="2" type="ORF">PBK173_000062200</name>
    <name evidence="6" type="ORF">PBNK65E_000059800</name>
    <name evidence="3" type="ORF">PBNK65NY_000059300</name>
    <name evidence="4" type="ORF">PBSP11A_000059500</name>
    <name evidence="5" type="ORF">PBSP11RLL_000059400</name>
</gene>
<dbReference type="EMBL" id="LT608268">
    <property type="protein sequence ID" value="SCM17368.1"/>
    <property type="molecule type" value="Genomic_DNA"/>
</dbReference>
<dbReference type="EMBL" id="LT160024">
    <property type="protein sequence ID" value="CXI02814.1"/>
    <property type="molecule type" value="Genomic_DNA"/>
</dbReference>
<evidence type="ECO:0000313" key="11">
    <source>
        <dbReference type="Proteomes" id="UP000516480"/>
    </source>
</evidence>
<dbReference type="EMBL" id="LT608140">
    <property type="protein sequence ID" value="SCL92014.1"/>
    <property type="molecule type" value="Genomic_DNA"/>
</dbReference>
<reference evidence="2 7" key="1">
    <citation type="submission" date="2016-02" db="EMBL/GenBank/DDBJ databases">
        <authorList>
            <consortium name="Pathogen Informatics"/>
        </authorList>
    </citation>
    <scope>NUCLEOTIDE SEQUENCE [LARGE SCALE GENOMIC DNA]</scope>
    <source>
        <strain evidence="2 7">K173</strain>
        <strain evidence="3 11">NK65 ny</strain>
        <strain evidence="6 10">NK65e</strain>
        <strain evidence="4 8">SP11 Antwerpcl1</strain>
        <strain evidence="5 9">SP11 RLL</strain>
    </source>
</reference>
<keyword evidence="1" id="KW-1133">Transmembrane helix</keyword>
<organism evidence="2 7">
    <name type="scientific">Plasmodium berghei</name>
    <dbReference type="NCBI Taxonomy" id="5821"/>
    <lineage>
        <taxon>Eukaryota</taxon>
        <taxon>Sar</taxon>
        <taxon>Alveolata</taxon>
        <taxon>Apicomplexa</taxon>
        <taxon>Aconoidasida</taxon>
        <taxon>Haemosporida</taxon>
        <taxon>Plasmodiidae</taxon>
        <taxon>Plasmodium</taxon>
        <taxon>Plasmodium (Vinckeia)</taxon>
    </lineage>
</organism>
<feature type="transmembrane region" description="Helical" evidence="1">
    <location>
        <begin position="908"/>
        <end position="927"/>
    </location>
</feature>
<dbReference type="Proteomes" id="UP000069549">
    <property type="component" value="Chromosome 4"/>
</dbReference>
<dbReference type="Proteomes" id="UP000516480">
    <property type="component" value="Chromosome 4"/>
</dbReference>
<dbReference type="OMA" id="NDHICSN"/>
<evidence type="ECO:0000313" key="10">
    <source>
        <dbReference type="Proteomes" id="UP000220214"/>
    </source>
</evidence>
<protein>
    <submittedName>
        <fullName evidence="2">Uncharacterized protein</fullName>
    </submittedName>
</protein>
<evidence type="ECO:0000313" key="6">
    <source>
        <dbReference type="EMBL" id="SCN22613.1"/>
    </source>
</evidence>
<dbReference type="EMBL" id="LT614630">
    <property type="protein sequence ID" value="SCN22613.1"/>
    <property type="molecule type" value="Genomic_DNA"/>
</dbReference>
<keyword evidence="1" id="KW-0472">Membrane</keyword>
<evidence type="ECO:0000313" key="8">
    <source>
        <dbReference type="Proteomes" id="UP000219860"/>
    </source>
</evidence>
<evidence type="ECO:0000313" key="2">
    <source>
        <dbReference type="EMBL" id="CXI02814.1"/>
    </source>
</evidence>
<evidence type="ECO:0000313" key="4">
    <source>
        <dbReference type="EMBL" id="SCM15576.1"/>
    </source>
</evidence>
<dbReference type="EMBL" id="LT608252">
    <property type="protein sequence ID" value="SCM15576.1"/>
    <property type="molecule type" value="Genomic_DNA"/>
</dbReference>
<evidence type="ECO:0000313" key="7">
    <source>
        <dbReference type="Proteomes" id="UP000069549"/>
    </source>
</evidence>
<dbReference type="OrthoDB" id="377824at2759"/>
<dbReference type="VEuPathDB" id="PlasmoDB:PBANKA_0411600"/>
<evidence type="ECO:0000313" key="3">
    <source>
        <dbReference type="EMBL" id="SCL92014.1"/>
    </source>
</evidence>
<evidence type="ECO:0000313" key="5">
    <source>
        <dbReference type="EMBL" id="SCM17368.1"/>
    </source>
</evidence>
<dbReference type="AlphaFoldDB" id="A0A113QXP2"/>
<dbReference type="Proteomes" id="UP000219974">
    <property type="component" value="Chromosome 4"/>
</dbReference>
<evidence type="ECO:0000256" key="1">
    <source>
        <dbReference type="SAM" id="Phobius"/>
    </source>
</evidence>
<evidence type="ECO:0000313" key="9">
    <source>
        <dbReference type="Proteomes" id="UP000219974"/>
    </source>
</evidence>
<dbReference type="Proteomes" id="UP000220214">
    <property type="component" value="Chromosome 4"/>
</dbReference>
<proteinExistence type="predicted"/>
<dbReference type="Proteomes" id="UP000219860">
    <property type="component" value="Chromosome 4"/>
</dbReference>
<sequence>MLSNPREIGKKLWSILYMNKRKKIIYAFSIIGSGYYLYKTGCNNNEFESIRNNSDIEKLKILNINNICSHVPLLILNIYDNYIYKNKILKKIYFKYKKKLNKKNYNDIKNILDQNDTKINYDFIYNEKSIFNKLYIYELILEKSIKYAILSPQLSIHILKELSSYFVNLNTKLYNEKDFSIHTKIGKNKRQNIIKSIFNWFSNYRHSDNNKMIYYSGEVNSKNIKKNKKKYRETYEDIIKTGNVYEKYNIHKFEDAYKMEEIRNNGHDVVTLNFLYLINKIYDNINRVCLNTNTNIYVHFYVINILKYICYKHYKTILKNHAHLEDLINGTKKKSVYDYIYTFFFKNNTTKNNDIKDSNQSLFGFESENYLSNLKKQINNKLTHFTNNESCFMNEHTLTGKGEQKDEIKQVISNNFEKIVLENPEHANEIKIMNDLYLVLYLRLLFESSIKILSIKKNISILEKKKKFDKDHQIIYMNPADSINNLKTNFLKRFRKNENKKIQNIFLRPYSEFGIWGLAKKNRKNKEIPNYEENIKNNETKKLKNKDNMSTFLYYLLQCKNIFSLDHKADNIKNNDQSINNIYTNVPINDQNNKITKKKISMIPSFLFFSSPSYTNCFISSELNGKDSEKTSGFYLSSFLKNTKIIRFFSETLTKIEIQKKKITNYLGIKIFKVKRNINYYVFNVDQVLINKYYNLIHKRNINKINAHLNKSKEKYVDIKKFNDIYTSMIKNLHNIFSFVYLIDENPDVYKIVNLYSTNIFYEYNYLNENQNIFYTNCIKRYLYYFNNNLLYKFCFTNNSIAYDNKKSEKKNGKKKEKKRGENFEQAFFYCKNDINLLLFLYTQRIKRCFYIFSYIYNKYNLKKNYHLNYIYYKLNYLILSPTKNYPLFFILNFPYLAYNNLFTCFSFLYFLCTYSYLFLFLVYQYYTFSNLHYFRILSDQGIYIYLNTLYNNFRDA</sequence>
<keyword evidence="1" id="KW-0812">Transmembrane</keyword>